<dbReference type="Pfam" id="PF07977">
    <property type="entry name" value="FabA"/>
    <property type="match status" value="1"/>
</dbReference>
<keyword evidence="3 9" id="KW-0963">Cytoplasm</keyword>
<dbReference type="FunFam" id="3.10.129.10:FF:000001">
    <property type="entry name" value="3-hydroxyacyl-[acyl-carrier-protein] dehydratase FabZ"/>
    <property type="match status" value="1"/>
</dbReference>
<keyword evidence="4 9" id="KW-0444">Lipid biosynthesis</keyword>
<comment type="subcellular location">
    <subcellularLocation>
        <location evidence="1 9">Cytoplasm</location>
    </subcellularLocation>
</comment>
<reference evidence="10 11" key="1">
    <citation type="submission" date="2018-04" db="EMBL/GenBank/DDBJ databases">
        <title>Genomic Encyclopedia of Archaeal and Bacterial Type Strains, Phase II (KMG-II): from individual species to whole genera.</title>
        <authorList>
            <person name="Goeker M."/>
        </authorList>
    </citation>
    <scope>NUCLEOTIDE SEQUENCE [LARGE SCALE GENOMIC DNA]</scope>
    <source>
        <strain evidence="10 11">DSM 5822</strain>
    </source>
</reference>
<keyword evidence="11" id="KW-1185">Reference proteome</keyword>
<dbReference type="OrthoDB" id="9772788at2"/>
<organism evidence="10 11">
    <name type="scientific">Agitococcus lubricus</name>
    <dbReference type="NCBI Taxonomy" id="1077255"/>
    <lineage>
        <taxon>Bacteria</taxon>
        <taxon>Pseudomonadati</taxon>
        <taxon>Pseudomonadota</taxon>
        <taxon>Gammaproteobacteria</taxon>
        <taxon>Moraxellales</taxon>
        <taxon>Moraxellaceae</taxon>
        <taxon>Agitococcus</taxon>
    </lineage>
</organism>
<proteinExistence type="inferred from homology"/>
<keyword evidence="7 9" id="KW-0456">Lyase</keyword>
<keyword evidence="5 9" id="KW-0441">Lipid A biosynthesis</keyword>
<evidence type="ECO:0000256" key="6">
    <source>
        <dbReference type="ARBA" id="ARBA00023098"/>
    </source>
</evidence>
<dbReference type="GO" id="GO:0005737">
    <property type="term" value="C:cytoplasm"/>
    <property type="evidence" value="ECO:0007669"/>
    <property type="project" value="UniProtKB-SubCell"/>
</dbReference>
<dbReference type="GO" id="GO:0006633">
    <property type="term" value="P:fatty acid biosynthetic process"/>
    <property type="evidence" value="ECO:0007669"/>
    <property type="project" value="UniProtKB-UniRule"/>
</dbReference>
<comment type="similarity">
    <text evidence="2 9">Belongs to the thioester dehydratase family. FabZ subfamily.</text>
</comment>
<dbReference type="EMBL" id="QAON01000003">
    <property type="protein sequence ID" value="PTQ90317.1"/>
    <property type="molecule type" value="Genomic_DNA"/>
</dbReference>
<dbReference type="NCBIfam" id="NF000582">
    <property type="entry name" value="PRK00006.1"/>
    <property type="match status" value="1"/>
</dbReference>
<dbReference type="PANTHER" id="PTHR30272:SF1">
    <property type="entry name" value="3-HYDROXYACYL-[ACYL-CARRIER-PROTEIN] DEHYDRATASE"/>
    <property type="match status" value="1"/>
</dbReference>
<gene>
    <name evidence="9" type="primary">fabZ</name>
    <name evidence="10" type="ORF">C8N29_10370</name>
</gene>
<accession>A0A2T5J1L1</accession>
<name>A0A2T5J1L1_9GAMM</name>
<dbReference type="Gene3D" id="3.10.129.10">
    <property type="entry name" value="Hotdog Thioesterase"/>
    <property type="match status" value="1"/>
</dbReference>
<comment type="catalytic activity">
    <reaction evidence="9">
        <text>a (3R)-hydroxyacyl-[ACP] = a (2E)-enoyl-[ACP] + H2O</text>
        <dbReference type="Rhea" id="RHEA:13097"/>
        <dbReference type="Rhea" id="RHEA-COMP:9925"/>
        <dbReference type="Rhea" id="RHEA-COMP:9945"/>
        <dbReference type="ChEBI" id="CHEBI:15377"/>
        <dbReference type="ChEBI" id="CHEBI:78784"/>
        <dbReference type="ChEBI" id="CHEBI:78827"/>
        <dbReference type="EC" id="4.2.1.59"/>
    </reaction>
</comment>
<evidence type="ECO:0000256" key="9">
    <source>
        <dbReference type="HAMAP-Rule" id="MF_00406"/>
    </source>
</evidence>
<dbReference type="RefSeq" id="WP_107864764.1">
    <property type="nucleotide sequence ID" value="NZ_QAON01000003.1"/>
</dbReference>
<evidence type="ECO:0000256" key="3">
    <source>
        <dbReference type="ARBA" id="ARBA00022490"/>
    </source>
</evidence>
<dbReference type="CDD" id="cd01288">
    <property type="entry name" value="FabZ"/>
    <property type="match status" value="1"/>
</dbReference>
<dbReference type="SUPFAM" id="SSF54637">
    <property type="entry name" value="Thioesterase/thiol ester dehydrase-isomerase"/>
    <property type="match status" value="1"/>
</dbReference>
<dbReference type="PANTHER" id="PTHR30272">
    <property type="entry name" value="3-HYDROXYACYL-[ACYL-CARRIER-PROTEIN] DEHYDRATASE"/>
    <property type="match status" value="1"/>
</dbReference>
<evidence type="ECO:0000256" key="8">
    <source>
        <dbReference type="ARBA" id="ARBA00025049"/>
    </source>
</evidence>
<dbReference type="InterPro" id="IPR013114">
    <property type="entry name" value="FabA_FabZ"/>
</dbReference>
<evidence type="ECO:0000256" key="5">
    <source>
        <dbReference type="ARBA" id="ARBA00022556"/>
    </source>
</evidence>
<dbReference type="HAMAP" id="MF_00406">
    <property type="entry name" value="FabZ"/>
    <property type="match status" value="1"/>
</dbReference>
<dbReference type="AlphaFoldDB" id="A0A2T5J1L1"/>
<comment type="function">
    <text evidence="8 9">Involved in unsaturated fatty acids biosynthesis. Catalyzes the dehydration of short chain beta-hydroxyacyl-ACPs and long chain saturated and unsaturated beta-hydroxyacyl-ACPs.</text>
</comment>
<feature type="active site" evidence="9">
    <location>
        <position position="55"/>
    </location>
</feature>
<evidence type="ECO:0000256" key="1">
    <source>
        <dbReference type="ARBA" id="ARBA00004496"/>
    </source>
</evidence>
<evidence type="ECO:0000313" key="10">
    <source>
        <dbReference type="EMBL" id="PTQ90317.1"/>
    </source>
</evidence>
<dbReference type="InterPro" id="IPR010084">
    <property type="entry name" value="FabZ"/>
</dbReference>
<dbReference type="EC" id="4.2.1.59" evidence="9"/>
<evidence type="ECO:0000256" key="4">
    <source>
        <dbReference type="ARBA" id="ARBA00022516"/>
    </source>
</evidence>
<dbReference type="GO" id="GO:0016020">
    <property type="term" value="C:membrane"/>
    <property type="evidence" value="ECO:0007669"/>
    <property type="project" value="GOC"/>
</dbReference>
<dbReference type="Proteomes" id="UP000244223">
    <property type="component" value="Unassembled WGS sequence"/>
</dbReference>
<keyword evidence="6 9" id="KW-0443">Lipid metabolism</keyword>
<sequence>MTDNIQLPLYTDQIKELLPHRYPFLLIDRVTDIELGRSVQGYKNVTINEEYFNGHFPEHPVMPGMLILEAMAQVSGILGFLTSGKRPADGHIYLFVGADNTRFKRQVIPGDCLTLYSEFVTSKRHIHKFSCRAMVGNELAASADILVAEQVI</sequence>
<dbReference type="InterPro" id="IPR029069">
    <property type="entry name" value="HotDog_dom_sf"/>
</dbReference>
<evidence type="ECO:0000256" key="2">
    <source>
        <dbReference type="ARBA" id="ARBA00009174"/>
    </source>
</evidence>
<dbReference type="NCBIfam" id="TIGR01750">
    <property type="entry name" value="fabZ"/>
    <property type="match status" value="1"/>
</dbReference>
<evidence type="ECO:0000256" key="7">
    <source>
        <dbReference type="ARBA" id="ARBA00023239"/>
    </source>
</evidence>
<dbReference type="GO" id="GO:0009245">
    <property type="term" value="P:lipid A biosynthetic process"/>
    <property type="evidence" value="ECO:0007669"/>
    <property type="project" value="UniProtKB-UniRule"/>
</dbReference>
<comment type="caution">
    <text evidence="10">The sequence shown here is derived from an EMBL/GenBank/DDBJ whole genome shotgun (WGS) entry which is preliminary data.</text>
</comment>
<protein>
    <recommendedName>
        <fullName evidence="9">3-hydroxyacyl-[acyl-carrier-protein] dehydratase FabZ</fullName>
        <ecNumber evidence="9">4.2.1.59</ecNumber>
    </recommendedName>
    <alternativeName>
        <fullName evidence="9">(3R)-hydroxymyristoyl-[acyl-carrier-protein] dehydratase</fullName>
        <shortName evidence="9">(3R)-hydroxymyristoyl-ACP dehydrase</shortName>
    </alternativeName>
    <alternativeName>
        <fullName evidence="9">Beta-hydroxyacyl-ACP dehydratase</fullName>
    </alternativeName>
</protein>
<evidence type="ECO:0000313" key="11">
    <source>
        <dbReference type="Proteomes" id="UP000244223"/>
    </source>
</evidence>
<dbReference type="GO" id="GO:0019171">
    <property type="term" value="F:(3R)-hydroxyacyl-[acyl-carrier-protein] dehydratase activity"/>
    <property type="evidence" value="ECO:0007669"/>
    <property type="project" value="UniProtKB-EC"/>
</dbReference>